<comment type="caution">
    <text evidence="7">The sequence shown here is derived from an EMBL/GenBank/DDBJ whole genome shotgun (WGS) entry which is preliminary data.</text>
</comment>
<dbReference type="PANTHER" id="PTHR10884:SF14">
    <property type="entry name" value="NADH DEHYDROGENASE [UBIQUINONE] IRON-SULFUR PROTEIN 3, MITOCHONDRIAL"/>
    <property type="match status" value="1"/>
</dbReference>
<evidence type="ECO:0000256" key="4">
    <source>
        <dbReference type="RuleBase" id="RU003456"/>
    </source>
</evidence>
<dbReference type="InterPro" id="IPR037232">
    <property type="entry name" value="NADH_quin_OxRdtase_su_C/D-like"/>
</dbReference>
<keyword evidence="2 3" id="KW-0813">Transport</keyword>
<sequence length="184" mass="21246">MTVLRDHPELLMSQLLDVCVVDYLHYGVAEWGGESSTSQGYPRAVAEVLPEESTWTGPRFVVVCHFLSIVHNRRLRVRVHLGDDLTMPTLSTVWPSALWYEREAYDLFGVIFSGHPDLRRILTDYGFVGFPFRKDFPLIGTVEMRYDGEKEQCVYEPVSIENRVGVPKVIRDDHRYVKEDRAQS</sequence>
<evidence type="ECO:0000256" key="5">
    <source>
        <dbReference type="RuleBase" id="RU003582"/>
    </source>
</evidence>
<organism evidence="7 8">
    <name type="scientific">Candidatus Synchoanobacter obligatus</name>
    <dbReference type="NCBI Taxonomy" id="2919597"/>
    <lineage>
        <taxon>Bacteria</taxon>
        <taxon>Pseudomonadati</taxon>
        <taxon>Pseudomonadota</taxon>
        <taxon>Gammaproteobacteria</taxon>
        <taxon>Candidatus Comchoanobacterales</taxon>
        <taxon>Candidatus Comchoanobacteraceae</taxon>
        <taxon>Candidatus Synchoanobacter</taxon>
    </lineage>
</organism>
<comment type="subunit">
    <text evidence="3">NDH-1 is composed of 14 different subunits. Subunits NuoB, C, D, E, F, and G constitute the peripheral sector of the complex.</text>
</comment>
<keyword evidence="3" id="KW-0472">Membrane</keyword>
<keyword evidence="8" id="KW-1185">Reference proteome</keyword>
<dbReference type="PROSITE" id="PS00542">
    <property type="entry name" value="COMPLEX1_30K"/>
    <property type="match status" value="1"/>
</dbReference>
<keyword evidence="3 4" id="KW-0520">NAD</keyword>
<dbReference type="GO" id="GO:0016491">
    <property type="term" value="F:oxidoreductase activity"/>
    <property type="evidence" value="ECO:0007669"/>
    <property type="project" value="UniProtKB-KW"/>
</dbReference>
<evidence type="ECO:0000256" key="3">
    <source>
        <dbReference type="HAMAP-Rule" id="MF_01357"/>
    </source>
</evidence>
<dbReference type="InterPro" id="IPR001268">
    <property type="entry name" value="NADH_UbQ_OxRdtase_30kDa_su"/>
</dbReference>
<comment type="function">
    <text evidence="3">NDH-1 shuttles electrons from NADH, via FMN and iron-sulfur (Fe-S) centers, to quinones in the respiratory chain. The immediate electron acceptor for the enzyme in this species is believed to be ubiquinone. Couples the redox reaction to proton translocation (for every two electrons transferred, four hydrogen ions are translocated across the cytoplasmic membrane), and thus conserves the redox energy in a proton gradient.</text>
</comment>
<protein>
    <recommendedName>
        <fullName evidence="3">NADH-quinone oxidoreductase subunit C</fullName>
        <ecNumber evidence="3">7.1.1.-</ecNumber>
    </recommendedName>
    <alternativeName>
        <fullName evidence="3">NADH dehydrogenase I subunit C</fullName>
    </alternativeName>
    <alternativeName>
        <fullName evidence="3">NDH-1 subunit C</fullName>
    </alternativeName>
</protein>
<dbReference type="EMBL" id="JAKUDN010000001">
    <property type="protein sequence ID" value="MCP8351971.1"/>
    <property type="molecule type" value="Genomic_DNA"/>
</dbReference>
<feature type="domain" description="NADH:ubiquinone oxidoreductase 30kDa subunit" evidence="6">
    <location>
        <begin position="1"/>
        <end position="141"/>
    </location>
</feature>
<evidence type="ECO:0000256" key="1">
    <source>
        <dbReference type="ARBA" id="ARBA00007569"/>
    </source>
</evidence>
<dbReference type="PANTHER" id="PTHR10884">
    <property type="entry name" value="NADH DEHYDROGENASE UBIQUINONE IRON-SULFUR PROTEIN 3"/>
    <property type="match status" value="1"/>
</dbReference>
<keyword evidence="3" id="KW-1003">Cell membrane</keyword>
<proteinExistence type="inferred from homology"/>
<evidence type="ECO:0000259" key="6">
    <source>
        <dbReference type="Pfam" id="PF00329"/>
    </source>
</evidence>
<dbReference type="Proteomes" id="UP001320768">
    <property type="component" value="Unassembled WGS sequence"/>
</dbReference>
<comment type="subcellular location">
    <subcellularLocation>
        <location evidence="3">Cell membrane</location>
        <topology evidence="3">Peripheral membrane protein</topology>
        <orientation evidence="3">Cytoplasmic side</orientation>
    </subcellularLocation>
</comment>
<dbReference type="NCBIfam" id="NF004730">
    <property type="entry name" value="PRK06074.1-1"/>
    <property type="match status" value="1"/>
</dbReference>
<evidence type="ECO:0000313" key="8">
    <source>
        <dbReference type="Proteomes" id="UP001320768"/>
    </source>
</evidence>
<dbReference type="InterPro" id="IPR020396">
    <property type="entry name" value="NADH_UbQ_OxRdtase_CS"/>
</dbReference>
<evidence type="ECO:0000313" key="7">
    <source>
        <dbReference type="EMBL" id="MCP8351971.1"/>
    </source>
</evidence>
<dbReference type="Pfam" id="PF00329">
    <property type="entry name" value="Complex1_30kDa"/>
    <property type="match status" value="1"/>
</dbReference>
<keyword evidence="7" id="KW-0560">Oxidoreductase</keyword>
<keyword evidence="3" id="KW-0830">Ubiquinone</keyword>
<evidence type="ECO:0000256" key="2">
    <source>
        <dbReference type="ARBA" id="ARBA00022448"/>
    </source>
</evidence>
<name>A0ABT1L480_9GAMM</name>
<gene>
    <name evidence="3" type="primary">nuoC</name>
    <name evidence="7" type="ORF">MKS91_01510</name>
</gene>
<dbReference type="SUPFAM" id="SSF143243">
    <property type="entry name" value="Nqo5-like"/>
    <property type="match status" value="1"/>
</dbReference>
<comment type="similarity">
    <text evidence="1 3 4">Belongs to the complex I 30 kDa subunit family.</text>
</comment>
<accession>A0ABT1L480</accession>
<comment type="catalytic activity">
    <reaction evidence="3 5">
        <text>a quinone + NADH + 5 H(+)(in) = a quinol + NAD(+) + 4 H(+)(out)</text>
        <dbReference type="Rhea" id="RHEA:57888"/>
        <dbReference type="ChEBI" id="CHEBI:15378"/>
        <dbReference type="ChEBI" id="CHEBI:24646"/>
        <dbReference type="ChEBI" id="CHEBI:57540"/>
        <dbReference type="ChEBI" id="CHEBI:57945"/>
        <dbReference type="ChEBI" id="CHEBI:132124"/>
    </reaction>
</comment>
<dbReference type="HAMAP" id="MF_01357">
    <property type="entry name" value="NDH1_NuoC"/>
    <property type="match status" value="1"/>
</dbReference>
<keyword evidence="3 4" id="KW-1278">Translocase</keyword>
<keyword evidence="3 5" id="KW-0874">Quinone</keyword>
<dbReference type="InterPro" id="IPR010218">
    <property type="entry name" value="NADH_DH_suC"/>
</dbReference>
<dbReference type="Gene3D" id="3.30.460.80">
    <property type="entry name" value="NADH:ubiquinone oxidoreductase, 30kDa subunit"/>
    <property type="match status" value="1"/>
</dbReference>
<dbReference type="EC" id="7.1.1.-" evidence="3"/>
<reference evidence="7 8" key="1">
    <citation type="journal article" date="2022" name="Nat. Microbiol.">
        <title>The microbiome of a bacterivorous marine choanoflagellate contains a resource-demanding obligate bacterial associate.</title>
        <authorList>
            <person name="Needham D.M."/>
            <person name="Poirier C."/>
            <person name="Bachy C."/>
            <person name="George E.E."/>
            <person name="Wilken S."/>
            <person name="Yung C.C.M."/>
            <person name="Limardo A.J."/>
            <person name="Morando M."/>
            <person name="Sudek L."/>
            <person name="Malmstrom R.R."/>
            <person name="Keeling P.J."/>
            <person name="Santoro A.E."/>
            <person name="Worden A.Z."/>
        </authorList>
    </citation>
    <scope>NUCLEOTIDE SEQUENCE [LARGE SCALE GENOMIC DNA]</scope>
    <source>
        <strain evidence="7 8">Comchoano-2</strain>
    </source>
</reference>